<dbReference type="AlphaFoldDB" id="K9WJX1"/>
<dbReference type="PATRIC" id="fig|1173027.3.peg.4816"/>
<organism evidence="1 2">
    <name type="scientific">Allocoleopsis franciscana PCC 7113</name>
    <dbReference type="NCBI Taxonomy" id="1173027"/>
    <lineage>
        <taxon>Bacteria</taxon>
        <taxon>Bacillati</taxon>
        <taxon>Cyanobacteriota</taxon>
        <taxon>Cyanophyceae</taxon>
        <taxon>Coleofasciculales</taxon>
        <taxon>Coleofasciculaceae</taxon>
        <taxon>Allocoleopsis</taxon>
        <taxon>Allocoleopsis franciscana</taxon>
    </lineage>
</organism>
<accession>K9WJX1</accession>
<gene>
    <name evidence="1" type="ORF">Mic7113_4357</name>
</gene>
<dbReference type="RefSeq" id="WP_015184190.1">
    <property type="nucleotide sequence ID" value="NC_019738.1"/>
</dbReference>
<evidence type="ECO:0000313" key="2">
    <source>
        <dbReference type="Proteomes" id="UP000010471"/>
    </source>
</evidence>
<dbReference type="KEGG" id="mic:Mic7113_4357"/>
<protein>
    <recommendedName>
        <fullName evidence="3">Plastid lipid-associated protein/fibrillin conserved domain-containing protein</fullName>
    </recommendedName>
</protein>
<proteinExistence type="predicted"/>
<evidence type="ECO:0000313" key="1">
    <source>
        <dbReference type="EMBL" id="AFZ20054.1"/>
    </source>
</evidence>
<dbReference type="HOGENOM" id="CLU_089494_0_0_3"/>
<dbReference type="EMBL" id="CP003630">
    <property type="protein sequence ID" value="AFZ20054.1"/>
    <property type="molecule type" value="Genomic_DNA"/>
</dbReference>
<dbReference type="eggNOG" id="ENOG502Z80M">
    <property type="taxonomic scope" value="Bacteria"/>
</dbReference>
<keyword evidence="2" id="KW-1185">Reference proteome</keyword>
<sequence>MLADKILSTDELSHQSTEELKQKILQLTASRDAEPIKQKVLFYKNELAPIVEELNRRNPYPRAEDQVPLVQGVWSSVWSTIPYQDIVPGRLREQSYQIFHDNGYYANMARYAPGHKIPFLQKLSSILFAYDLMVLQRYEVRESQWQIQNIEIEQSFRFGAMPLSIEKAEEWFTKVVASRKNKSSQTIDSPQVPSLENLDKSTAKTLKTAFLMVPQFEHLYIDHDFRVVKTQREAKQRPSYTIAVRLE</sequence>
<evidence type="ECO:0008006" key="3">
    <source>
        <dbReference type="Google" id="ProtNLM"/>
    </source>
</evidence>
<dbReference type="Proteomes" id="UP000010471">
    <property type="component" value="Chromosome"/>
</dbReference>
<name>K9WJX1_9CYAN</name>
<reference evidence="1 2" key="1">
    <citation type="submission" date="2012-06" db="EMBL/GenBank/DDBJ databases">
        <title>Finished chromosome of genome of Microcoleus sp. PCC 7113.</title>
        <authorList>
            <consortium name="US DOE Joint Genome Institute"/>
            <person name="Gugger M."/>
            <person name="Coursin T."/>
            <person name="Rippka R."/>
            <person name="Tandeau De Marsac N."/>
            <person name="Huntemann M."/>
            <person name="Wei C.-L."/>
            <person name="Han J."/>
            <person name="Detter J.C."/>
            <person name="Han C."/>
            <person name="Tapia R."/>
            <person name="Chen A."/>
            <person name="Kyrpides N."/>
            <person name="Mavromatis K."/>
            <person name="Markowitz V."/>
            <person name="Szeto E."/>
            <person name="Ivanova N."/>
            <person name="Pagani I."/>
            <person name="Pati A."/>
            <person name="Goodwin L."/>
            <person name="Nordberg H.P."/>
            <person name="Cantor M.N."/>
            <person name="Hua S.X."/>
            <person name="Woyke T."/>
            <person name="Kerfeld C.A."/>
        </authorList>
    </citation>
    <scope>NUCLEOTIDE SEQUENCE [LARGE SCALE GENOMIC DNA]</scope>
    <source>
        <strain evidence="1 2">PCC 7113</strain>
    </source>
</reference>